<dbReference type="EMBL" id="HBFR01030503">
    <property type="protein sequence ID" value="CAD8894964.1"/>
    <property type="molecule type" value="Transcribed_RNA"/>
</dbReference>
<feature type="chain" id="PRO_5031560578" description="Peptide-methionine (R)-S-oxide reductase" evidence="1">
    <location>
        <begin position="25"/>
        <end position="228"/>
    </location>
</feature>
<keyword evidence="1" id="KW-0732">Signal</keyword>
<dbReference type="SUPFAM" id="SSF51316">
    <property type="entry name" value="Mss4-like"/>
    <property type="match status" value="1"/>
</dbReference>
<protein>
    <recommendedName>
        <fullName evidence="3">Peptide-methionine (R)-S-oxide reductase</fullName>
    </recommendedName>
</protein>
<evidence type="ECO:0000313" key="2">
    <source>
        <dbReference type="EMBL" id="CAD8894964.1"/>
    </source>
</evidence>
<feature type="signal peptide" evidence="1">
    <location>
        <begin position="1"/>
        <end position="24"/>
    </location>
</feature>
<organism evidence="2">
    <name type="scientific">Corethron hystrix</name>
    <dbReference type="NCBI Taxonomy" id="216773"/>
    <lineage>
        <taxon>Eukaryota</taxon>
        <taxon>Sar</taxon>
        <taxon>Stramenopiles</taxon>
        <taxon>Ochrophyta</taxon>
        <taxon>Bacillariophyta</taxon>
        <taxon>Coscinodiscophyceae</taxon>
        <taxon>Corethrophycidae</taxon>
        <taxon>Corethrales</taxon>
        <taxon>Corethraceae</taxon>
        <taxon>Corethron</taxon>
    </lineage>
</organism>
<dbReference type="AlphaFoldDB" id="A0A7S1BS74"/>
<reference evidence="2" key="1">
    <citation type="submission" date="2021-01" db="EMBL/GenBank/DDBJ databases">
        <authorList>
            <person name="Corre E."/>
            <person name="Pelletier E."/>
            <person name="Niang G."/>
            <person name="Scheremetjew M."/>
            <person name="Finn R."/>
            <person name="Kale V."/>
            <person name="Holt S."/>
            <person name="Cochrane G."/>
            <person name="Meng A."/>
            <person name="Brown T."/>
            <person name="Cohen L."/>
        </authorList>
    </citation>
    <scope>NUCLEOTIDE SEQUENCE</scope>
    <source>
        <strain evidence="2">308</strain>
    </source>
</reference>
<sequence>MIVTISYSRNLFFALTAILSVALAYQPHPNSPRQRTQDSRRDFVRNVVALSVPASVSCLLPKFAHAEINVGGKPVYGDDKVIMGQKSHGTTENAVQENLRFEVDRAKADKISSYNRHFAEYGGYFTSRESYLDELRSAKGPITYYDSVSGKPLFVAPIGRSMSSFLAESEYHGWPSFRDEEVVWDNVRVLKGSGETVSTVGTHLGHNIPDKKGNRYCINLVSVAGKPI</sequence>
<proteinExistence type="predicted"/>
<dbReference type="Gene3D" id="2.170.150.20">
    <property type="entry name" value="Peptide methionine sulfoxide reductase"/>
    <property type="match status" value="1"/>
</dbReference>
<evidence type="ECO:0000256" key="1">
    <source>
        <dbReference type="SAM" id="SignalP"/>
    </source>
</evidence>
<gene>
    <name evidence="2" type="ORF">CHYS00102_LOCUS22178</name>
</gene>
<accession>A0A7S1BS74</accession>
<name>A0A7S1BS74_9STRA</name>
<evidence type="ECO:0008006" key="3">
    <source>
        <dbReference type="Google" id="ProtNLM"/>
    </source>
</evidence>
<dbReference type="InterPro" id="IPR011057">
    <property type="entry name" value="Mss4-like_sf"/>
</dbReference>